<name>A0ABD2ISI2_HETSC</name>
<evidence type="ECO:0000256" key="2">
    <source>
        <dbReference type="SAM" id="SignalP"/>
    </source>
</evidence>
<dbReference type="Proteomes" id="UP001620645">
    <property type="component" value="Unassembled WGS sequence"/>
</dbReference>
<proteinExistence type="predicted"/>
<organism evidence="3 4">
    <name type="scientific">Heterodera schachtii</name>
    <name type="common">Sugarbeet cyst nematode worm</name>
    <name type="synonym">Tylenchus schachtii</name>
    <dbReference type="NCBI Taxonomy" id="97005"/>
    <lineage>
        <taxon>Eukaryota</taxon>
        <taxon>Metazoa</taxon>
        <taxon>Ecdysozoa</taxon>
        <taxon>Nematoda</taxon>
        <taxon>Chromadorea</taxon>
        <taxon>Rhabditida</taxon>
        <taxon>Tylenchina</taxon>
        <taxon>Tylenchomorpha</taxon>
        <taxon>Tylenchoidea</taxon>
        <taxon>Heteroderidae</taxon>
        <taxon>Heteroderinae</taxon>
        <taxon>Heterodera</taxon>
    </lineage>
</organism>
<gene>
    <name evidence="3" type="ORF">niasHS_010761</name>
</gene>
<feature type="chain" id="PRO_5044841412" evidence="2">
    <location>
        <begin position="17"/>
        <end position="509"/>
    </location>
</feature>
<sequence length="509" mass="57592">MLFPSFLLLFLPTVFAPGPSRENKLFIECAVRAPKGRHGPETVVSHAKMENNRMILFGLGGNLYTGDSELSELCKEDKEFAATSRMTPQIREGAPVEQCENGKLTVNGKDLNLMSKKQMDYEQCFAGNYELFECPEDACDGKRALLLVNKKHEPKAKSYSFVYGGKMLVNEVTVAEVSAEQLECVRRECAEESVPVVEEAIRWRRKAKDERKEFAQGTDKFKVFKECAVKRRRIGKDGKAMGGKARIETLVAHVKMDKLVLFFGMGGNLYAGESILSGECEEDKLFTRSKVTAMRSTLLGCHKASTESGDRAKLTLRKAWKRKSTETNGRLHTDSDRIQMEIRTNRASRGSQCHAQLQTNHNKNGEHQQEQEQYDIYKCPREECGGRDRLLLIRKKSNSNGKLISRGVLMADMVLFADMTAKQWQCVRQICGSNVRIPVVEAVKRRTDKSGKRRGKQRGQRRRSTAKRMARKGKGGREETKAKRAQSNGEGEQRKGSDQHQQREQPTDQ</sequence>
<evidence type="ECO:0000313" key="4">
    <source>
        <dbReference type="Proteomes" id="UP001620645"/>
    </source>
</evidence>
<evidence type="ECO:0000256" key="1">
    <source>
        <dbReference type="SAM" id="MobiDB-lite"/>
    </source>
</evidence>
<keyword evidence="4" id="KW-1185">Reference proteome</keyword>
<feature type="region of interest" description="Disordered" evidence="1">
    <location>
        <begin position="443"/>
        <end position="509"/>
    </location>
</feature>
<comment type="caution">
    <text evidence="3">The sequence shown here is derived from an EMBL/GenBank/DDBJ whole genome shotgun (WGS) entry which is preliminary data.</text>
</comment>
<feature type="compositionally biased region" description="Basic residues" evidence="1">
    <location>
        <begin position="451"/>
        <end position="474"/>
    </location>
</feature>
<feature type="compositionally biased region" description="Basic and acidic residues" evidence="1">
    <location>
        <begin position="491"/>
        <end position="509"/>
    </location>
</feature>
<reference evidence="3 4" key="1">
    <citation type="submission" date="2024-10" db="EMBL/GenBank/DDBJ databases">
        <authorList>
            <person name="Kim D."/>
        </authorList>
    </citation>
    <scope>NUCLEOTIDE SEQUENCE [LARGE SCALE GENOMIC DNA]</scope>
    <source>
        <strain evidence="3">Taebaek</strain>
    </source>
</reference>
<evidence type="ECO:0000313" key="3">
    <source>
        <dbReference type="EMBL" id="KAL3082959.1"/>
    </source>
</evidence>
<protein>
    <submittedName>
        <fullName evidence="3">Uncharacterized protein</fullName>
    </submittedName>
</protein>
<dbReference type="EMBL" id="JBICCN010000254">
    <property type="protein sequence ID" value="KAL3082959.1"/>
    <property type="molecule type" value="Genomic_DNA"/>
</dbReference>
<keyword evidence="2" id="KW-0732">Signal</keyword>
<dbReference type="AlphaFoldDB" id="A0ABD2ISI2"/>
<feature type="signal peptide" evidence="2">
    <location>
        <begin position="1"/>
        <end position="16"/>
    </location>
</feature>
<accession>A0ABD2ISI2</accession>